<dbReference type="InterPro" id="IPR044639">
    <property type="entry name" value="CGS1/2"/>
</dbReference>
<dbReference type="GO" id="GO:0030170">
    <property type="term" value="F:pyridoxal phosphate binding"/>
    <property type="evidence" value="ECO:0007669"/>
    <property type="project" value="InterPro"/>
</dbReference>
<evidence type="ECO:0000256" key="2">
    <source>
        <dbReference type="ARBA" id="ARBA00022898"/>
    </source>
</evidence>
<proteinExistence type="predicted"/>
<dbReference type="AlphaFoldDB" id="T0ZGP7"/>
<comment type="cofactor">
    <cofactor evidence="1">
        <name>pyridoxal 5'-phosphate</name>
        <dbReference type="ChEBI" id="CHEBI:597326"/>
    </cofactor>
</comment>
<dbReference type="GO" id="GO:0019346">
    <property type="term" value="P:transsulfuration"/>
    <property type="evidence" value="ECO:0007669"/>
    <property type="project" value="InterPro"/>
</dbReference>
<evidence type="ECO:0000256" key="1">
    <source>
        <dbReference type="ARBA" id="ARBA00001933"/>
    </source>
</evidence>
<dbReference type="PANTHER" id="PTHR43379:SF1">
    <property type="entry name" value="CYSTATHIONINE GAMMA-SYNTHASE 1, CHLOROPLASTIC-RELATED"/>
    <property type="match status" value="1"/>
</dbReference>
<reference evidence="3" key="1">
    <citation type="submission" date="2013-08" db="EMBL/GenBank/DDBJ databases">
        <authorList>
            <person name="Mendez C."/>
            <person name="Richter M."/>
            <person name="Ferrer M."/>
            <person name="Sanchez J."/>
        </authorList>
    </citation>
    <scope>NUCLEOTIDE SEQUENCE</scope>
</reference>
<dbReference type="InterPro" id="IPR000277">
    <property type="entry name" value="Cys/Met-Metab_PyrdxlP-dep_enz"/>
</dbReference>
<dbReference type="Gene3D" id="3.90.1150.10">
    <property type="entry name" value="Aspartate Aminotransferase, domain 1"/>
    <property type="match status" value="1"/>
</dbReference>
<evidence type="ECO:0000313" key="3">
    <source>
        <dbReference type="EMBL" id="EQD44003.1"/>
    </source>
</evidence>
<dbReference type="InterPro" id="IPR015424">
    <property type="entry name" value="PyrdxlP-dep_Trfase"/>
</dbReference>
<dbReference type="PANTHER" id="PTHR43379">
    <property type="entry name" value="CYSTATHIONINE GAMMA-SYNTHASE"/>
    <property type="match status" value="1"/>
</dbReference>
<reference evidence="3" key="2">
    <citation type="journal article" date="2014" name="ISME J.">
        <title>Microbial stratification in low pH oxic and suboxic macroscopic growths along an acid mine drainage.</title>
        <authorList>
            <person name="Mendez-Garcia C."/>
            <person name="Mesa V."/>
            <person name="Sprenger R.R."/>
            <person name="Richter M."/>
            <person name="Diez M.S."/>
            <person name="Solano J."/>
            <person name="Bargiela R."/>
            <person name="Golyshina O.V."/>
            <person name="Manteca A."/>
            <person name="Ramos J.L."/>
            <person name="Gallego J.R."/>
            <person name="Llorente I."/>
            <person name="Martins Dos Santos V.A."/>
            <person name="Jensen O.N."/>
            <person name="Pelaez A.I."/>
            <person name="Sanchez J."/>
            <person name="Ferrer M."/>
        </authorList>
    </citation>
    <scope>NUCLEOTIDE SEQUENCE</scope>
</reference>
<comment type="caution">
    <text evidence="3">The sequence shown here is derived from an EMBL/GenBank/DDBJ whole genome shotgun (WGS) entry which is preliminary data.</text>
</comment>
<sequence length="65" mass="7102">MIYPGLKSHPQHALAKRQMQGYGGIISIEVKGGLKKARSMLERCQLFAWPNHLAASKVSSSIPPS</sequence>
<dbReference type="InterPro" id="IPR015422">
    <property type="entry name" value="PyrdxlP-dep_Trfase_small"/>
</dbReference>
<dbReference type="EMBL" id="AUZX01011206">
    <property type="protein sequence ID" value="EQD44003.1"/>
    <property type="molecule type" value="Genomic_DNA"/>
</dbReference>
<protein>
    <submittedName>
        <fullName evidence="3">Cys/Met metabolism, pyridoxal phosphate-dependent enzyme</fullName>
    </submittedName>
</protein>
<accession>T0ZGP7</accession>
<name>T0ZGP7_9ZZZZ</name>
<dbReference type="GO" id="GO:0009086">
    <property type="term" value="P:methionine biosynthetic process"/>
    <property type="evidence" value="ECO:0007669"/>
    <property type="project" value="InterPro"/>
</dbReference>
<gene>
    <name evidence="3" type="ORF">B1A_15273</name>
</gene>
<keyword evidence="2" id="KW-0663">Pyridoxal phosphate</keyword>
<dbReference type="Pfam" id="PF01053">
    <property type="entry name" value="Cys_Met_Meta_PP"/>
    <property type="match status" value="1"/>
</dbReference>
<organism evidence="3">
    <name type="scientific">mine drainage metagenome</name>
    <dbReference type="NCBI Taxonomy" id="410659"/>
    <lineage>
        <taxon>unclassified sequences</taxon>
        <taxon>metagenomes</taxon>
        <taxon>ecological metagenomes</taxon>
    </lineage>
</organism>
<dbReference type="SUPFAM" id="SSF53383">
    <property type="entry name" value="PLP-dependent transferases"/>
    <property type="match status" value="1"/>
</dbReference>
<dbReference type="GO" id="GO:0003962">
    <property type="term" value="F:cystathionine gamma-synthase activity"/>
    <property type="evidence" value="ECO:0007669"/>
    <property type="project" value="InterPro"/>
</dbReference>